<dbReference type="CDD" id="cd04301">
    <property type="entry name" value="NAT_SF"/>
    <property type="match status" value="1"/>
</dbReference>
<evidence type="ECO:0000313" key="3">
    <source>
        <dbReference type="EMBL" id="GAA1761189.1"/>
    </source>
</evidence>
<dbReference type="InterPro" id="IPR016181">
    <property type="entry name" value="Acyl_CoA_acyltransferase"/>
</dbReference>
<reference evidence="3 4" key="1">
    <citation type="journal article" date="2019" name="Int. J. Syst. Evol. Microbiol.">
        <title>The Global Catalogue of Microorganisms (GCM) 10K type strain sequencing project: providing services to taxonomists for standard genome sequencing and annotation.</title>
        <authorList>
            <consortium name="The Broad Institute Genomics Platform"/>
            <consortium name="The Broad Institute Genome Sequencing Center for Infectious Disease"/>
            <person name="Wu L."/>
            <person name="Ma J."/>
        </authorList>
    </citation>
    <scope>NUCLEOTIDE SEQUENCE [LARGE SCALE GENOMIC DNA]</scope>
    <source>
        <strain evidence="3 4">JCM 15591</strain>
    </source>
</reference>
<comment type="caution">
    <text evidence="3">The sequence shown here is derived from an EMBL/GenBank/DDBJ whole genome shotgun (WGS) entry which is preliminary data.</text>
</comment>
<dbReference type="Pfam" id="PF00583">
    <property type="entry name" value="Acetyltransf_1"/>
    <property type="match status" value="1"/>
</dbReference>
<dbReference type="EMBL" id="BAAAPN010000047">
    <property type="protein sequence ID" value="GAA1761189.1"/>
    <property type="molecule type" value="Genomic_DNA"/>
</dbReference>
<dbReference type="SUPFAM" id="SSF55729">
    <property type="entry name" value="Acyl-CoA N-acyltransferases (Nat)"/>
    <property type="match status" value="1"/>
</dbReference>
<proteinExistence type="predicted"/>
<name>A0ABN2KNJ6_9MICO</name>
<feature type="region of interest" description="Disordered" evidence="1">
    <location>
        <begin position="1"/>
        <end position="44"/>
    </location>
</feature>
<dbReference type="PROSITE" id="PS51186">
    <property type="entry name" value="GNAT"/>
    <property type="match status" value="1"/>
</dbReference>
<keyword evidence="4" id="KW-1185">Reference proteome</keyword>
<evidence type="ECO:0000313" key="4">
    <source>
        <dbReference type="Proteomes" id="UP001501475"/>
    </source>
</evidence>
<dbReference type="InterPro" id="IPR000182">
    <property type="entry name" value="GNAT_dom"/>
</dbReference>
<dbReference type="RefSeq" id="WP_344065772.1">
    <property type="nucleotide sequence ID" value="NZ_BAAAPN010000047.1"/>
</dbReference>
<dbReference type="Proteomes" id="UP001501475">
    <property type="component" value="Unassembled WGS sequence"/>
</dbReference>
<dbReference type="Gene3D" id="3.40.630.30">
    <property type="match status" value="1"/>
</dbReference>
<accession>A0ABN2KNJ6</accession>
<gene>
    <name evidence="3" type="ORF">GCM10009810_20880</name>
</gene>
<evidence type="ECO:0000256" key="1">
    <source>
        <dbReference type="SAM" id="MobiDB-lite"/>
    </source>
</evidence>
<evidence type="ECO:0000259" key="2">
    <source>
        <dbReference type="PROSITE" id="PS51186"/>
    </source>
</evidence>
<protein>
    <recommendedName>
        <fullName evidence="2">N-acetyltransferase domain-containing protein</fullName>
    </recommendedName>
</protein>
<feature type="domain" description="N-acetyltransferase" evidence="2">
    <location>
        <begin position="44"/>
        <end position="202"/>
    </location>
</feature>
<organism evidence="3 4">
    <name type="scientific">Nostocoides vanveenii</name>
    <dbReference type="NCBI Taxonomy" id="330835"/>
    <lineage>
        <taxon>Bacteria</taxon>
        <taxon>Bacillati</taxon>
        <taxon>Actinomycetota</taxon>
        <taxon>Actinomycetes</taxon>
        <taxon>Micrococcales</taxon>
        <taxon>Intrasporangiaceae</taxon>
        <taxon>Nostocoides</taxon>
    </lineage>
</organism>
<sequence>MSEDKPSKRRTPPITPANLARALRRERDEAPTDVEPAESAPAGPVIRRATARDLASVVALRALMFTALGAGAEAVADNAWQAAAHRWLQVHLGNPRVYICVADLNGSAVACSIGEVVDRPPSPANPSGRVGMLGNVATFPEYRMTGLGQACVDAVMAWFRDETDVSSVELFATPEGRRRYAAHGFTEHEFPQLRVTLDRTPRT</sequence>